<proteinExistence type="predicted"/>
<dbReference type="Pfam" id="PF04536">
    <property type="entry name" value="TPM_phosphatase"/>
    <property type="match status" value="1"/>
</dbReference>
<organism evidence="2 3">
    <name type="scientific">Pandoraea thiooxydans</name>
    <dbReference type="NCBI Taxonomy" id="445709"/>
    <lineage>
        <taxon>Bacteria</taxon>
        <taxon>Pseudomonadati</taxon>
        <taxon>Pseudomonadota</taxon>
        <taxon>Betaproteobacteria</taxon>
        <taxon>Burkholderiales</taxon>
        <taxon>Burkholderiaceae</taxon>
        <taxon>Pandoraea</taxon>
    </lineage>
</organism>
<sequence length="172" mass="19725">MNTMRRRDISRFFRHLGTLHAHARWLFPPRTLDAIEAAIRTSEAAHRCEIRFVIEAAMPLREVWYGRTCRQRAQSLFRHLHIGRTEAHTGILIYINVADRDIELIADRAITETVEPGAWSKVVELLSQGFRQQQYLQSALAALAELHTIAVTHLPARAGLQVNELSDRPLML</sequence>
<dbReference type="OrthoDB" id="5683663at2"/>
<dbReference type="Gene3D" id="3.10.310.50">
    <property type="match status" value="1"/>
</dbReference>
<dbReference type="InterPro" id="IPR007621">
    <property type="entry name" value="TPM_dom"/>
</dbReference>
<dbReference type="Proteomes" id="UP000036700">
    <property type="component" value="Chromosome"/>
</dbReference>
<reference evidence="3" key="1">
    <citation type="submission" date="2015-06" db="EMBL/GenBank/DDBJ databases">
        <authorList>
            <person name="Lim Y.L."/>
            <person name="Ee R."/>
            <person name="Yong D."/>
            <person name="How K.Y."/>
            <person name="Yin W.F."/>
            <person name="Chan K.G."/>
        </authorList>
    </citation>
    <scope>NUCLEOTIDE SEQUENCE [LARGE SCALE GENOMIC DNA]</scope>
    <source>
        <strain evidence="3">DSM 25325</strain>
    </source>
</reference>
<dbReference type="RefSeq" id="WP_047216835.1">
    <property type="nucleotide sequence ID" value="NZ_CP014839.1"/>
</dbReference>
<dbReference type="PANTHER" id="PTHR30373">
    <property type="entry name" value="UPF0603 PROTEIN YGCG"/>
    <property type="match status" value="1"/>
</dbReference>
<evidence type="ECO:0000259" key="1">
    <source>
        <dbReference type="Pfam" id="PF04536"/>
    </source>
</evidence>
<accession>A0A0G3EUU2</accession>
<dbReference type="EMBL" id="CP011568">
    <property type="protein sequence ID" value="AKJ70735.2"/>
    <property type="molecule type" value="Genomic_DNA"/>
</dbReference>
<dbReference type="PANTHER" id="PTHR30373:SF8">
    <property type="entry name" value="BLL7265 PROTEIN"/>
    <property type="match status" value="1"/>
</dbReference>
<name>A0A0G3EUU2_9BURK</name>
<evidence type="ECO:0000313" key="3">
    <source>
        <dbReference type="Proteomes" id="UP000036700"/>
    </source>
</evidence>
<keyword evidence="3" id="KW-1185">Reference proteome</keyword>
<dbReference type="STRING" id="445709.ABW99_19980"/>
<evidence type="ECO:0000313" key="2">
    <source>
        <dbReference type="EMBL" id="AKJ70735.2"/>
    </source>
</evidence>
<protein>
    <recommendedName>
        <fullName evidence="1">TPM domain-containing protein</fullName>
    </recommendedName>
</protein>
<feature type="domain" description="TPM" evidence="1">
    <location>
        <begin position="27"/>
        <end position="147"/>
    </location>
</feature>
<gene>
    <name evidence="2" type="ORF">ABW99_19980</name>
</gene>
<dbReference type="KEGG" id="ptx:ABW99_19980"/>
<dbReference type="AlphaFoldDB" id="A0A0G3EUU2"/>